<protein>
    <submittedName>
        <fullName evidence="2">Uncharacterized protein</fullName>
    </submittedName>
</protein>
<keyword evidence="1" id="KW-1133">Transmembrane helix</keyword>
<evidence type="ECO:0000256" key="1">
    <source>
        <dbReference type="SAM" id="Phobius"/>
    </source>
</evidence>
<feature type="transmembrane region" description="Helical" evidence="1">
    <location>
        <begin position="16"/>
        <end position="34"/>
    </location>
</feature>
<sequence length="160" mass="19324">MEKDIIDTNYIYHHKYYYLWKIPYLVYGGLLIYLTTNDSGINRLIENDKVFQSISGLFLFFIFVIPLLNTFLFSRIGKFKITDNEMFVQTDKIDKTIQLKEITNIEYIRSDNKFYDFKFDSLELTIEMTKTELREFESICKELGVHIEKKGFLKRFLFKR</sequence>
<dbReference type="EMBL" id="FNNJ01000017">
    <property type="protein sequence ID" value="SDY05968.1"/>
    <property type="molecule type" value="Genomic_DNA"/>
</dbReference>
<dbReference type="RefSeq" id="WP_090126438.1">
    <property type="nucleotide sequence ID" value="NZ_FNNJ01000017.1"/>
</dbReference>
<keyword evidence="1" id="KW-0812">Transmembrane</keyword>
<dbReference type="Proteomes" id="UP000199595">
    <property type="component" value="Unassembled WGS sequence"/>
</dbReference>
<feature type="transmembrane region" description="Helical" evidence="1">
    <location>
        <begin position="54"/>
        <end position="73"/>
    </location>
</feature>
<evidence type="ECO:0000313" key="3">
    <source>
        <dbReference type="Proteomes" id="UP000199595"/>
    </source>
</evidence>
<keyword evidence="3" id="KW-1185">Reference proteome</keyword>
<keyword evidence="1" id="KW-0472">Membrane</keyword>
<dbReference type="OrthoDB" id="9970740at2"/>
<proteinExistence type="predicted"/>
<gene>
    <name evidence="2" type="ORF">SAMN05444411_1171</name>
</gene>
<organism evidence="2 3">
    <name type="scientific">Lutibacter oricola</name>
    <dbReference type="NCBI Taxonomy" id="762486"/>
    <lineage>
        <taxon>Bacteria</taxon>
        <taxon>Pseudomonadati</taxon>
        <taxon>Bacteroidota</taxon>
        <taxon>Flavobacteriia</taxon>
        <taxon>Flavobacteriales</taxon>
        <taxon>Flavobacteriaceae</taxon>
        <taxon>Lutibacter</taxon>
    </lineage>
</organism>
<accession>A0A1H3GTJ4</accession>
<reference evidence="2 3" key="1">
    <citation type="submission" date="2016-10" db="EMBL/GenBank/DDBJ databases">
        <authorList>
            <person name="de Groot N.N."/>
        </authorList>
    </citation>
    <scope>NUCLEOTIDE SEQUENCE [LARGE SCALE GENOMIC DNA]</scope>
    <source>
        <strain evidence="2 3">DSM 24956</strain>
    </source>
</reference>
<name>A0A1H3GTJ4_9FLAO</name>
<dbReference type="AlphaFoldDB" id="A0A1H3GTJ4"/>
<evidence type="ECO:0000313" key="2">
    <source>
        <dbReference type="EMBL" id="SDY05968.1"/>
    </source>
</evidence>